<evidence type="ECO:0000259" key="1">
    <source>
        <dbReference type="Pfam" id="PF03781"/>
    </source>
</evidence>
<dbReference type="EMBL" id="PPFX01000068">
    <property type="protein sequence ID" value="PNU18567.1"/>
    <property type="molecule type" value="Genomic_DNA"/>
</dbReference>
<feature type="domain" description="Sulfatase-modifying factor enzyme-like" evidence="1">
    <location>
        <begin position="1"/>
        <end position="194"/>
    </location>
</feature>
<dbReference type="RefSeq" id="WP_103116911.1">
    <property type="nucleotide sequence ID" value="NZ_PPFX01000068.1"/>
</dbReference>
<gene>
    <name evidence="2" type="ORF">C2E25_17030</name>
</gene>
<proteinExistence type="predicted"/>
<dbReference type="Gene3D" id="3.90.1580.10">
    <property type="entry name" value="paralog of FGE (formylglycine-generating enzyme)"/>
    <property type="match status" value="1"/>
</dbReference>
<evidence type="ECO:0000313" key="2">
    <source>
        <dbReference type="EMBL" id="PNU18567.1"/>
    </source>
</evidence>
<dbReference type="AlphaFoldDB" id="A0A2K2H5P6"/>
<comment type="caution">
    <text evidence="2">The sequence shown here is derived from an EMBL/GenBank/DDBJ whole genome shotgun (WGS) entry which is preliminary data.</text>
</comment>
<reference evidence="2 3" key="1">
    <citation type="journal article" date="2018" name="Genome Announc.">
        <title>Genome Sequence of Geothermobacter sp. HR-1 Iron Reducer from the Loihi Seamount.</title>
        <authorList>
            <person name="Smith H."/>
            <person name="Abuyen K."/>
            <person name="Tremblay J."/>
            <person name="Savalia P."/>
            <person name="Perez-Rodriguez I."/>
            <person name="Emerson D."/>
            <person name="Tully B."/>
            <person name="Amend J."/>
        </authorList>
    </citation>
    <scope>NUCLEOTIDE SEQUENCE [LARGE SCALE GENOMIC DNA]</scope>
    <source>
        <strain evidence="2 3">HR-1</strain>
    </source>
</reference>
<dbReference type="PANTHER" id="PTHR23150">
    <property type="entry name" value="SULFATASE MODIFYING FACTOR 1, 2"/>
    <property type="match status" value="1"/>
</dbReference>
<organism evidence="2 3">
    <name type="scientific">Geothermobacter hydrogeniphilus</name>
    <dbReference type="NCBI Taxonomy" id="1969733"/>
    <lineage>
        <taxon>Bacteria</taxon>
        <taxon>Pseudomonadati</taxon>
        <taxon>Thermodesulfobacteriota</taxon>
        <taxon>Desulfuromonadia</taxon>
        <taxon>Desulfuromonadales</taxon>
        <taxon>Geothermobacteraceae</taxon>
        <taxon>Geothermobacter</taxon>
    </lineage>
</organism>
<dbReference type="SUPFAM" id="SSF56436">
    <property type="entry name" value="C-type lectin-like"/>
    <property type="match status" value="1"/>
</dbReference>
<sequence>PVHEVCVDAFYMGKYEVTQSQYQKLTGNNPSQFKGNNRPVEQVSWNDAQGYIRQLNQRRGDSGIAPYRLPTEAEWEYACRSGGKDEKYCGGDDVDAVAWYDGNSGNRTHEVGQKRPNGLGLYDMSGNVWEWVSDWYNSSYYGNSPRNNPQGPSSGSDRVNRGGGWFNAPGGLRSAYRVRSGPGRRYGSLGFRLALPAGS</sequence>
<accession>A0A2K2H5P6</accession>
<dbReference type="InterPro" id="IPR051043">
    <property type="entry name" value="Sulfatase_Mod_Factor_Kinase"/>
</dbReference>
<name>A0A2K2H5P6_9BACT</name>
<protein>
    <submittedName>
        <fullName evidence="2">Formylglycine-generating enzyme family protein</fullName>
    </submittedName>
</protein>
<evidence type="ECO:0000313" key="3">
    <source>
        <dbReference type="Proteomes" id="UP000236340"/>
    </source>
</evidence>
<dbReference type="OrthoDB" id="9768004at2"/>
<dbReference type="InterPro" id="IPR016187">
    <property type="entry name" value="CTDL_fold"/>
</dbReference>
<dbReference type="Proteomes" id="UP000236340">
    <property type="component" value="Unassembled WGS sequence"/>
</dbReference>
<dbReference type="InterPro" id="IPR042095">
    <property type="entry name" value="SUMF_sf"/>
</dbReference>
<dbReference type="GO" id="GO:0120147">
    <property type="term" value="F:formylglycine-generating oxidase activity"/>
    <property type="evidence" value="ECO:0007669"/>
    <property type="project" value="TreeGrafter"/>
</dbReference>
<dbReference type="Pfam" id="PF03781">
    <property type="entry name" value="FGE-sulfatase"/>
    <property type="match status" value="1"/>
</dbReference>
<feature type="non-terminal residue" evidence="2">
    <location>
        <position position="1"/>
    </location>
</feature>
<dbReference type="InterPro" id="IPR005532">
    <property type="entry name" value="SUMF_dom"/>
</dbReference>
<dbReference type="PANTHER" id="PTHR23150:SF19">
    <property type="entry name" value="FORMYLGLYCINE-GENERATING ENZYME"/>
    <property type="match status" value="1"/>
</dbReference>